<dbReference type="OrthoDB" id="2619304at2759"/>
<reference evidence="4" key="1">
    <citation type="journal article" date="2011" name="Science">
        <title>The plant cell wall-decomposing machinery underlies the functional diversity of forest fungi.</title>
        <authorList>
            <person name="Eastwood D.C."/>
            <person name="Floudas D."/>
            <person name="Binder M."/>
            <person name="Majcherczyk A."/>
            <person name="Schneider P."/>
            <person name="Aerts A."/>
            <person name="Asiegbu F.O."/>
            <person name="Baker S.E."/>
            <person name="Barry K."/>
            <person name="Bendiksby M."/>
            <person name="Blumentritt M."/>
            <person name="Coutinho P.M."/>
            <person name="Cullen D."/>
            <person name="de Vries R.P."/>
            <person name="Gathman A."/>
            <person name="Goodell B."/>
            <person name="Henrissat B."/>
            <person name="Ihrmark K."/>
            <person name="Kauserud H."/>
            <person name="Kohler A."/>
            <person name="LaButti K."/>
            <person name="Lapidus A."/>
            <person name="Lavin J.L."/>
            <person name="Lee Y.-H."/>
            <person name="Lindquist E."/>
            <person name="Lilly W."/>
            <person name="Lucas S."/>
            <person name="Morin E."/>
            <person name="Murat C."/>
            <person name="Oguiza J.A."/>
            <person name="Park J."/>
            <person name="Pisabarro A.G."/>
            <person name="Riley R."/>
            <person name="Rosling A."/>
            <person name="Salamov A."/>
            <person name="Schmidt O."/>
            <person name="Schmutz J."/>
            <person name="Skrede I."/>
            <person name="Stenlid J."/>
            <person name="Wiebenga A."/>
            <person name="Xie X."/>
            <person name="Kuees U."/>
            <person name="Hibbett D.S."/>
            <person name="Hoffmeister D."/>
            <person name="Hoegberg N."/>
            <person name="Martin F."/>
            <person name="Grigoriev I.V."/>
            <person name="Watkinson S.C."/>
        </authorList>
    </citation>
    <scope>NUCLEOTIDE SEQUENCE [LARGE SCALE GENOMIC DNA]</scope>
    <source>
        <strain evidence="4">strain S7.3</strain>
    </source>
</reference>
<evidence type="ECO:0000256" key="2">
    <source>
        <dbReference type="SAM" id="Phobius"/>
    </source>
</evidence>
<organism evidence="4">
    <name type="scientific">Serpula lacrymans var. lacrymans (strain S7.3)</name>
    <name type="common">Dry rot fungus</name>
    <dbReference type="NCBI Taxonomy" id="936435"/>
    <lineage>
        <taxon>Eukaryota</taxon>
        <taxon>Fungi</taxon>
        <taxon>Dikarya</taxon>
        <taxon>Basidiomycota</taxon>
        <taxon>Agaricomycotina</taxon>
        <taxon>Agaricomycetes</taxon>
        <taxon>Agaricomycetidae</taxon>
        <taxon>Boletales</taxon>
        <taxon>Coniophorineae</taxon>
        <taxon>Serpulaceae</taxon>
        <taxon>Serpula</taxon>
    </lineage>
</organism>
<dbReference type="EMBL" id="GL945475">
    <property type="protein sequence ID" value="EGO03771.1"/>
    <property type="molecule type" value="Genomic_DNA"/>
</dbReference>
<keyword evidence="2" id="KW-0472">Membrane</keyword>
<protein>
    <submittedName>
        <fullName evidence="3">Uncharacterized protein</fullName>
    </submittedName>
</protein>
<gene>
    <name evidence="3" type="ORF">SERLA73DRAFT_47026</name>
</gene>
<keyword evidence="2" id="KW-0812">Transmembrane</keyword>
<feature type="region of interest" description="Disordered" evidence="1">
    <location>
        <begin position="1"/>
        <end position="54"/>
    </location>
</feature>
<feature type="compositionally biased region" description="Pro residues" evidence="1">
    <location>
        <begin position="7"/>
        <end position="29"/>
    </location>
</feature>
<keyword evidence="2" id="KW-1133">Transmembrane helix</keyword>
<dbReference type="InParanoid" id="F8PJE6"/>
<accession>F8PJE6</accession>
<feature type="transmembrane region" description="Helical" evidence="2">
    <location>
        <begin position="63"/>
        <end position="82"/>
    </location>
</feature>
<dbReference type="HOGENOM" id="CLU_1820494_0_0_1"/>
<sequence>MTVYPCTPFPPTPPNLPPDPPPAPPPPSPSRRTPRSPRPSSSQSKTHTPRPCLSIRPRTCFGLLKIALPVLAALTALIFIFYEPHLELVLYPRAWIQREIVPVLPLSGCFEPARVSAAYNVSQYVYGPTHTDVEAGMPMRMG</sequence>
<keyword evidence="4" id="KW-1185">Reference proteome</keyword>
<dbReference type="AlphaFoldDB" id="F8PJE6"/>
<evidence type="ECO:0000313" key="3">
    <source>
        <dbReference type="EMBL" id="EGO03771.1"/>
    </source>
</evidence>
<dbReference type="OMA" id="WIQREIV"/>
<name>F8PJE6_SERL3</name>
<feature type="non-terminal residue" evidence="3">
    <location>
        <position position="142"/>
    </location>
</feature>
<dbReference type="Proteomes" id="UP000008063">
    <property type="component" value="Unassembled WGS sequence"/>
</dbReference>
<proteinExistence type="predicted"/>
<evidence type="ECO:0000256" key="1">
    <source>
        <dbReference type="SAM" id="MobiDB-lite"/>
    </source>
</evidence>
<evidence type="ECO:0000313" key="4">
    <source>
        <dbReference type="Proteomes" id="UP000008063"/>
    </source>
</evidence>